<feature type="region of interest" description="Disordered" evidence="1">
    <location>
        <begin position="190"/>
        <end position="254"/>
    </location>
</feature>
<feature type="region of interest" description="Disordered" evidence="1">
    <location>
        <begin position="488"/>
        <end position="535"/>
    </location>
</feature>
<evidence type="ECO:0000313" key="2">
    <source>
        <dbReference type="EMBL" id="KAK7077986.1"/>
    </source>
</evidence>
<name>A0AAN8X4Y5_HALRR</name>
<dbReference type="Proteomes" id="UP001381693">
    <property type="component" value="Unassembled WGS sequence"/>
</dbReference>
<sequence>MYRVTKECAIKTKKCGRDKRYQGVQALVVNPYEIRCGGEQNPNMKQGSVNEDENDKRANYQLSGRRFSYNMLEGGNELPITGWQTLSEALEDEAPPASGSNFSYKMCEGQDKGPRDEEWTDVADISIPDDRKRSTEKPNRTLEHEKTATNDDERRRDGAIPNKFNEIPSEQTWLPVGKVHMKQMEKVATKFSDASKTKETTKDGQYSKSDNASHQRCEEQIAETHMVSVSKTQLQSPSKEKKLQSTGAPQKERHKIPTDYISWERNKEIPQKYDELKEEPWVSVSEVTVQNKEKKILQSPKVDITNPRKEYKFQHTMKLQSSKSTHTDECYMQYVHKFGRRSSMPVISSAAVGEDPPQNLENYRRGSLTPTNQVLPYMLTTDRQHYKNEELPAERHGVAANTKQLQGQSKQMKLQITGPPEKERDKMLTDYTCWVRNKDILKKFDELEEEPWVSVSEVIVQREKKPLQSFKADTRDSGKEYQLKIARKLQPSKSTDSNDSDMHYSHKLGRRSSMPLIPSKVEGKDHSQHVENYRRGSLIPTNQVLQDKVTTASKSKLYMQSIYKSTNSFNKERQSRDQQQGIIQSSSKTHTKGPTLQNKGNNTYHPRDPSPDY</sequence>
<evidence type="ECO:0000256" key="1">
    <source>
        <dbReference type="SAM" id="MobiDB-lite"/>
    </source>
</evidence>
<feature type="region of interest" description="Disordered" evidence="1">
    <location>
        <begin position="92"/>
        <end position="163"/>
    </location>
</feature>
<organism evidence="2 3">
    <name type="scientific">Halocaridina rubra</name>
    <name type="common">Hawaiian red shrimp</name>
    <dbReference type="NCBI Taxonomy" id="373956"/>
    <lineage>
        <taxon>Eukaryota</taxon>
        <taxon>Metazoa</taxon>
        <taxon>Ecdysozoa</taxon>
        <taxon>Arthropoda</taxon>
        <taxon>Crustacea</taxon>
        <taxon>Multicrustacea</taxon>
        <taxon>Malacostraca</taxon>
        <taxon>Eumalacostraca</taxon>
        <taxon>Eucarida</taxon>
        <taxon>Decapoda</taxon>
        <taxon>Pleocyemata</taxon>
        <taxon>Caridea</taxon>
        <taxon>Atyoidea</taxon>
        <taxon>Atyidae</taxon>
        <taxon>Halocaridina</taxon>
    </lineage>
</organism>
<protein>
    <submittedName>
        <fullName evidence="2">Uncharacterized protein</fullName>
    </submittedName>
</protein>
<feature type="compositionally biased region" description="Basic and acidic residues" evidence="1">
    <location>
        <begin position="190"/>
        <end position="202"/>
    </location>
</feature>
<feature type="compositionally biased region" description="Polar residues" evidence="1">
    <location>
        <begin position="577"/>
        <end position="604"/>
    </location>
</feature>
<feature type="compositionally biased region" description="Basic and acidic residues" evidence="1">
    <location>
        <begin position="128"/>
        <end position="158"/>
    </location>
</feature>
<reference evidence="2 3" key="1">
    <citation type="submission" date="2023-11" db="EMBL/GenBank/DDBJ databases">
        <title>Halocaridina rubra genome assembly.</title>
        <authorList>
            <person name="Smith C."/>
        </authorList>
    </citation>
    <scope>NUCLEOTIDE SEQUENCE [LARGE SCALE GENOMIC DNA]</scope>
    <source>
        <strain evidence="2">EP-1</strain>
        <tissue evidence="2">Whole</tissue>
    </source>
</reference>
<dbReference type="AlphaFoldDB" id="A0AAN8X4Y5"/>
<accession>A0AAN8X4Y5</accession>
<feature type="compositionally biased region" description="Basic and acidic residues" evidence="1">
    <location>
        <begin position="521"/>
        <end position="534"/>
    </location>
</feature>
<dbReference type="EMBL" id="JAXCGZ010008084">
    <property type="protein sequence ID" value="KAK7077986.1"/>
    <property type="molecule type" value="Genomic_DNA"/>
</dbReference>
<evidence type="ECO:0000313" key="3">
    <source>
        <dbReference type="Proteomes" id="UP001381693"/>
    </source>
</evidence>
<proteinExistence type="predicted"/>
<feature type="compositionally biased region" description="Basic and acidic residues" evidence="1">
    <location>
        <begin position="108"/>
        <end position="117"/>
    </location>
</feature>
<gene>
    <name evidence="2" type="ORF">SK128_000743</name>
</gene>
<comment type="caution">
    <text evidence="2">The sequence shown here is derived from an EMBL/GenBank/DDBJ whole genome shotgun (WGS) entry which is preliminary data.</text>
</comment>
<keyword evidence="3" id="KW-1185">Reference proteome</keyword>
<feature type="compositionally biased region" description="Polar residues" evidence="1">
    <location>
        <begin position="227"/>
        <end position="237"/>
    </location>
</feature>
<feature type="region of interest" description="Disordered" evidence="1">
    <location>
        <begin position="567"/>
        <end position="613"/>
    </location>
</feature>